<feature type="domain" description="Terminase large subunit gp17-like C-terminal" evidence="4">
    <location>
        <begin position="347"/>
        <end position="492"/>
    </location>
</feature>
<dbReference type="Gene3D" id="3.40.50.300">
    <property type="entry name" value="P-loop containing nucleotide triphosphate hydrolases"/>
    <property type="match status" value="1"/>
</dbReference>
<evidence type="ECO:0000256" key="3">
    <source>
        <dbReference type="SAM" id="MobiDB-lite"/>
    </source>
</evidence>
<dbReference type="InterPro" id="IPR035421">
    <property type="entry name" value="Terminase_6C"/>
</dbReference>
<evidence type="ECO:0000313" key="6">
    <source>
        <dbReference type="Proteomes" id="UP000001366"/>
    </source>
</evidence>
<evidence type="ECO:0000256" key="2">
    <source>
        <dbReference type="SAM" id="Coils"/>
    </source>
</evidence>
<dbReference type="PaxDb" id="123214-PERMA_1815"/>
<keyword evidence="1" id="KW-1188">Viral release from host cell</keyword>
<evidence type="ECO:0000259" key="4">
    <source>
        <dbReference type="Pfam" id="PF17289"/>
    </source>
</evidence>
<dbReference type="Pfam" id="PF03237">
    <property type="entry name" value="Terminase_6N"/>
    <property type="match status" value="1"/>
</dbReference>
<dbReference type="STRING" id="123214.PERMA_1815"/>
<dbReference type="RefSeq" id="WP_015898931.1">
    <property type="nucleotide sequence ID" value="NC_012440.1"/>
</dbReference>
<protein>
    <recommendedName>
        <fullName evidence="4">Terminase large subunit gp17-like C-terminal domain-containing protein</fullName>
    </recommendedName>
</protein>
<dbReference type="OrthoDB" id="378710at2"/>
<dbReference type="Gene3D" id="3.30.420.240">
    <property type="match status" value="1"/>
</dbReference>
<keyword evidence="2" id="KW-0175">Coiled coil</keyword>
<evidence type="ECO:0000313" key="5">
    <source>
        <dbReference type="EMBL" id="ACO04827.1"/>
    </source>
</evidence>
<feature type="compositionally biased region" description="Basic and acidic residues" evidence="3">
    <location>
        <begin position="1"/>
        <end position="16"/>
    </location>
</feature>
<sequence length="518" mass="60416">MSYKKEGIKRALEKVKSRSPQQDPEKQARVEKAKNDFWYFCSYYLSHKFFSEPAPYQKLLIQLFNTRNATPEIVEKLKEWTEPETWKYLIPKKNIKGIINIEPRGHGKTTRAEAFLLWNAIFEKHKNIMVIAASKEAAEEILENIKLEVEENEKLLEDFGELEGSPWKANYIKFKNGVSISARGIDGRIRGSRKGATRPDLILCDDLIKDQAAESPTLREKIYNRFKRAVLPMADRDAFIIFTNTILHYDDLPSRLLKEYEQGKHKEWFAVFFATPFIDKNGEEKALWDSYWDLESLRKKEEQIGSTAFAQEYRNRPRSEKDMIFKPDWFQYYDITEVWGKKLDVVMGVDPATGKKDGDYSAIVTVGKDMSTGLYYVLDAFGERISDLKFVNKLIEKYQLYKPRKIIFESQIFQELYKNTVMREASKQGVHLPIKPVKANAPKEVRIKSLEPLVENGLILFRENQTRLLEQLEEFPKGAHDDLPDALAYAIREFEKSSGEVKIVDSTPWNSKRLEIQY</sequence>
<accession>C0QSD2</accession>
<gene>
    <name evidence="5" type="ordered locus">PERMA_1815</name>
</gene>
<dbReference type="EMBL" id="CP001230">
    <property type="protein sequence ID" value="ACO04827.1"/>
    <property type="molecule type" value="Genomic_DNA"/>
</dbReference>
<name>C0QSD2_PERMH</name>
<dbReference type="InterPro" id="IPR006517">
    <property type="entry name" value="Phage_terminase_lsu-like_C"/>
</dbReference>
<evidence type="ECO:0000256" key="1">
    <source>
        <dbReference type="ARBA" id="ARBA00022612"/>
    </source>
</evidence>
<dbReference type="Pfam" id="PF17289">
    <property type="entry name" value="Terminase_6C"/>
    <property type="match status" value="1"/>
</dbReference>
<dbReference type="AlphaFoldDB" id="C0QSD2"/>
<reference evidence="5 6" key="1">
    <citation type="journal article" date="2009" name="J. Bacteriol.">
        <title>Complete and draft genome sequences of six members of the Aquificales.</title>
        <authorList>
            <person name="Reysenbach A.L."/>
            <person name="Hamamura N."/>
            <person name="Podar M."/>
            <person name="Griffiths E."/>
            <person name="Ferreira S."/>
            <person name="Hochstein R."/>
            <person name="Heidelberg J."/>
            <person name="Johnson J."/>
            <person name="Mead D."/>
            <person name="Pohorille A."/>
            <person name="Sarmiento M."/>
            <person name="Schweighofer K."/>
            <person name="Seshadri R."/>
            <person name="Voytek M.A."/>
        </authorList>
    </citation>
    <scope>NUCLEOTIDE SEQUENCE [LARGE SCALE GENOMIC DNA]</scope>
    <source>
        <strain evidence="6">DSM 14350 / EX-H1</strain>
    </source>
</reference>
<keyword evidence="6" id="KW-1185">Reference proteome</keyword>
<dbReference type="InterPro" id="IPR027417">
    <property type="entry name" value="P-loop_NTPase"/>
</dbReference>
<dbReference type="KEGG" id="pmx:PERMA_1815"/>
<dbReference type="NCBIfam" id="TIGR01630">
    <property type="entry name" value="psiM2_ORF9"/>
    <property type="match status" value="1"/>
</dbReference>
<proteinExistence type="predicted"/>
<organism evidence="5 6">
    <name type="scientific">Persephonella marina (strain DSM 14350 / EX-H1)</name>
    <dbReference type="NCBI Taxonomy" id="123214"/>
    <lineage>
        <taxon>Bacteria</taxon>
        <taxon>Pseudomonadati</taxon>
        <taxon>Aquificota</taxon>
        <taxon>Aquificia</taxon>
        <taxon>Aquificales</taxon>
        <taxon>Hydrogenothermaceae</taxon>
        <taxon>Persephonella</taxon>
    </lineage>
</organism>
<dbReference type="HOGENOM" id="CLU_029599_0_0_0"/>
<feature type="coiled-coil region" evidence="2">
    <location>
        <begin position="135"/>
        <end position="162"/>
    </location>
</feature>
<feature type="region of interest" description="Disordered" evidence="3">
    <location>
        <begin position="1"/>
        <end position="27"/>
    </location>
</feature>
<dbReference type="eggNOG" id="COG5362">
    <property type="taxonomic scope" value="Bacteria"/>
</dbReference>
<dbReference type="Proteomes" id="UP000001366">
    <property type="component" value="Chromosome"/>
</dbReference>